<evidence type="ECO:0000256" key="3">
    <source>
        <dbReference type="ARBA" id="ARBA00035643"/>
    </source>
</evidence>
<comment type="similarity">
    <text evidence="3">Belongs to the gas vesicle GvpF/GvpL family.</text>
</comment>
<dbReference type="GO" id="GO:0031412">
    <property type="term" value="P:gas vesicle organization"/>
    <property type="evidence" value="ECO:0007669"/>
    <property type="project" value="InterPro"/>
</dbReference>
<name>A0A2T2WWX0_9FIRM</name>
<evidence type="ECO:0000313" key="5">
    <source>
        <dbReference type="Proteomes" id="UP000242699"/>
    </source>
</evidence>
<proteinExistence type="inferred from homology"/>
<dbReference type="GO" id="GO:0031411">
    <property type="term" value="C:gas vesicle"/>
    <property type="evidence" value="ECO:0007669"/>
    <property type="project" value="UniProtKB-SubCell"/>
</dbReference>
<evidence type="ECO:0000256" key="2">
    <source>
        <dbReference type="ARBA" id="ARBA00035108"/>
    </source>
</evidence>
<comment type="caution">
    <text evidence="4">The sequence shown here is derived from an EMBL/GenBank/DDBJ whole genome shotgun (WGS) entry which is preliminary data.</text>
</comment>
<dbReference type="PANTHER" id="PTHR36852">
    <property type="entry name" value="PROTEIN GVPL 2"/>
    <property type="match status" value="1"/>
</dbReference>
<dbReference type="Pfam" id="PF06386">
    <property type="entry name" value="GvpL_GvpF"/>
    <property type="match status" value="1"/>
</dbReference>
<dbReference type="PANTHER" id="PTHR36852:SF1">
    <property type="entry name" value="PROTEIN GVPL 2"/>
    <property type="match status" value="1"/>
</dbReference>
<comment type="subcellular location">
    <subcellularLocation>
        <location evidence="2">Gas vesicle</location>
    </subcellularLocation>
</comment>
<evidence type="ECO:0000313" key="4">
    <source>
        <dbReference type="EMBL" id="PSR26726.1"/>
    </source>
</evidence>
<dbReference type="Proteomes" id="UP000242699">
    <property type="component" value="Unassembled WGS sequence"/>
</dbReference>
<protein>
    <recommendedName>
        <fullName evidence="6">Gas vesicle protein GvpFL</fullName>
    </recommendedName>
</protein>
<keyword evidence="1" id="KW-0304">Gas vesicle</keyword>
<evidence type="ECO:0000256" key="1">
    <source>
        <dbReference type="ARBA" id="ARBA00022987"/>
    </source>
</evidence>
<gene>
    <name evidence="4" type="ORF">C7B43_13180</name>
</gene>
<dbReference type="EMBL" id="PXYT01000033">
    <property type="protein sequence ID" value="PSR26726.1"/>
    <property type="molecule type" value="Genomic_DNA"/>
</dbReference>
<reference evidence="4 5" key="1">
    <citation type="journal article" date="2014" name="BMC Genomics">
        <title>Comparison of environmental and isolate Sulfobacillus genomes reveals diverse carbon, sulfur, nitrogen, and hydrogen metabolisms.</title>
        <authorList>
            <person name="Justice N.B."/>
            <person name="Norman A."/>
            <person name="Brown C.T."/>
            <person name="Singh A."/>
            <person name="Thomas B.C."/>
            <person name="Banfield J.F."/>
        </authorList>
    </citation>
    <scope>NUCLEOTIDE SEQUENCE [LARGE SCALE GENOMIC DNA]</scope>
    <source>
        <strain evidence="4">AMDSBA1</strain>
    </source>
</reference>
<evidence type="ECO:0008006" key="6">
    <source>
        <dbReference type="Google" id="ProtNLM"/>
    </source>
</evidence>
<sequence length="277" mass="31650">MRFEEAWTPRFPEKERETVTGHDLWVYGVVAQGDEVRPEERNIEGGEDFVWIRAASLAALASYVPAADYNEKALARHQDDASWVVGRVQASAAVIADVFSRRVIIPFKFGAVFSTPESLQKRLHEQRTEFHELLKRLENKEEWGVKIFGSIEAQSIRMVEWKLDQAVKNGVTSGKLYMLKKQLRQSNLRDAERDLKEKARRVHQLLLMSTDAHQIGKAASEPPISGNSVCLMKSSYLVSSSERNQFLTRIHDAGRQYEELQVKVSGPWAPYSFCRTK</sequence>
<dbReference type="AlphaFoldDB" id="A0A2T2WWX0"/>
<accession>A0A2T2WWX0</accession>
<dbReference type="InterPro" id="IPR009430">
    <property type="entry name" value="GvpL/GvpF"/>
</dbReference>
<organism evidence="4 5">
    <name type="scientific">Sulfobacillus benefaciens</name>
    <dbReference type="NCBI Taxonomy" id="453960"/>
    <lineage>
        <taxon>Bacteria</taxon>
        <taxon>Bacillati</taxon>
        <taxon>Bacillota</taxon>
        <taxon>Clostridia</taxon>
        <taxon>Eubacteriales</taxon>
        <taxon>Clostridiales Family XVII. Incertae Sedis</taxon>
        <taxon>Sulfobacillus</taxon>
    </lineage>
</organism>